<dbReference type="PRINTS" id="PR00409">
    <property type="entry name" value="PHDIOXRDTASE"/>
</dbReference>
<dbReference type="InterPro" id="IPR039261">
    <property type="entry name" value="FNR_nucleotide-bd"/>
</dbReference>
<dbReference type="GO" id="GO:0051537">
    <property type="term" value="F:2 iron, 2 sulfur cluster binding"/>
    <property type="evidence" value="ECO:0007669"/>
    <property type="project" value="UniProtKB-KW"/>
</dbReference>
<dbReference type="EMBL" id="CP040324">
    <property type="protein sequence ID" value="QHB28729.1"/>
    <property type="molecule type" value="Genomic_DNA"/>
</dbReference>
<dbReference type="InterPro" id="IPR012675">
    <property type="entry name" value="Beta-grasp_dom_sf"/>
</dbReference>
<dbReference type="PANTHER" id="PTHR47354">
    <property type="entry name" value="NADH OXIDOREDUCTASE HCR"/>
    <property type="match status" value="1"/>
</dbReference>
<dbReference type="InterPro" id="IPR001041">
    <property type="entry name" value="2Fe-2S_ferredoxin-type"/>
</dbReference>
<dbReference type="CDD" id="cd06185">
    <property type="entry name" value="PDR_like"/>
    <property type="match status" value="1"/>
</dbReference>
<keyword evidence="6" id="KW-0411">Iron-sulfur</keyword>
<evidence type="ECO:0000256" key="6">
    <source>
        <dbReference type="ARBA" id="ARBA00023014"/>
    </source>
</evidence>
<dbReference type="Gene3D" id="3.10.20.30">
    <property type="match status" value="1"/>
</dbReference>
<keyword evidence="2" id="KW-0001">2Fe-2S</keyword>
<dbReference type="RefSeq" id="WP_201296042.1">
    <property type="nucleotide sequence ID" value="NZ_CP040324.1"/>
</dbReference>
<dbReference type="PROSITE" id="PS51085">
    <property type="entry name" value="2FE2S_FER_2"/>
    <property type="match status" value="1"/>
</dbReference>
<dbReference type="SUPFAM" id="SSF54292">
    <property type="entry name" value="2Fe-2S ferredoxin-like"/>
    <property type="match status" value="1"/>
</dbReference>
<dbReference type="Gene3D" id="2.40.30.10">
    <property type="entry name" value="Translation factors"/>
    <property type="match status" value="1"/>
</dbReference>
<evidence type="ECO:0000256" key="5">
    <source>
        <dbReference type="ARBA" id="ARBA00023004"/>
    </source>
</evidence>
<evidence type="ECO:0000259" key="8">
    <source>
        <dbReference type="PROSITE" id="PS51384"/>
    </source>
</evidence>
<dbReference type="InterPro" id="IPR017938">
    <property type="entry name" value="Riboflavin_synthase-like_b-brl"/>
</dbReference>
<evidence type="ECO:0000313" key="9">
    <source>
        <dbReference type="EMBL" id="QHB28729.1"/>
    </source>
</evidence>
<dbReference type="PROSITE" id="PS51384">
    <property type="entry name" value="FAD_FR"/>
    <property type="match status" value="1"/>
</dbReference>
<protein>
    <submittedName>
        <fullName evidence="9">Oxidoreductase</fullName>
    </submittedName>
</protein>
<dbReference type="GO" id="GO:0046872">
    <property type="term" value="F:metal ion binding"/>
    <property type="evidence" value="ECO:0007669"/>
    <property type="project" value="UniProtKB-KW"/>
</dbReference>
<dbReference type="SUPFAM" id="SSF52343">
    <property type="entry name" value="Ferredoxin reductase-like, C-terminal NADP-linked domain"/>
    <property type="match status" value="1"/>
</dbReference>
<dbReference type="InterPro" id="IPR017927">
    <property type="entry name" value="FAD-bd_FR_type"/>
</dbReference>
<evidence type="ECO:0000256" key="2">
    <source>
        <dbReference type="ARBA" id="ARBA00022714"/>
    </source>
</evidence>
<name>A0AAE6V2V1_9PSED</name>
<dbReference type="AlphaFoldDB" id="A0AAE6V2V1"/>
<dbReference type="InterPro" id="IPR036010">
    <property type="entry name" value="2Fe-2S_ferredoxin-like_sf"/>
</dbReference>
<dbReference type="Proteomes" id="UP000464593">
    <property type="component" value="Chromosome"/>
</dbReference>
<keyword evidence="5" id="KW-0408">Iron</keyword>
<evidence type="ECO:0000256" key="4">
    <source>
        <dbReference type="ARBA" id="ARBA00023002"/>
    </source>
</evidence>
<feature type="domain" description="FAD-binding FR-type" evidence="8">
    <location>
        <begin position="2"/>
        <end position="104"/>
    </location>
</feature>
<dbReference type="InterPro" id="IPR050415">
    <property type="entry name" value="MRET"/>
</dbReference>
<dbReference type="CDD" id="cd00207">
    <property type="entry name" value="fer2"/>
    <property type="match status" value="1"/>
</dbReference>
<reference evidence="9 10" key="1">
    <citation type="submission" date="2019-05" db="EMBL/GenBank/DDBJ databases">
        <title>Complete genome sequence of Pseudomonas Pseudomonas resinovorans.</title>
        <authorList>
            <person name="Chen H.-P."/>
        </authorList>
    </citation>
    <scope>NUCLEOTIDE SEQUENCE [LARGE SCALE GENOMIC DNA]</scope>
    <source>
        <strain evidence="9 10">TCU-CK1</strain>
    </source>
</reference>
<evidence type="ECO:0000313" key="10">
    <source>
        <dbReference type="Proteomes" id="UP000464593"/>
    </source>
</evidence>
<keyword evidence="1" id="KW-0285">Flavoprotein</keyword>
<organism evidence="9 10">
    <name type="scientific">Pseudomonas monteilii</name>
    <dbReference type="NCBI Taxonomy" id="76759"/>
    <lineage>
        <taxon>Bacteria</taxon>
        <taxon>Pseudomonadati</taxon>
        <taxon>Pseudomonadota</taxon>
        <taxon>Gammaproteobacteria</taxon>
        <taxon>Pseudomonadales</taxon>
        <taxon>Pseudomonadaceae</taxon>
        <taxon>Pseudomonas</taxon>
    </lineage>
</organism>
<evidence type="ECO:0000256" key="1">
    <source>
        <dbReference type="ARBA" id="ARBA00022630"/>
    </source>
</evidence>
<evidence type="ECO:0000256" key="3">
    <source>
        <dbReference type="ARBA" id="ARBA00022723"/>
    </source>
</evidence>
<dbReference type="GO" id="GO:0016491">
    <property type="term" value="F:oxidoreductase activity"/>
    <property type="evidence" value="ECO:0007669"/>
    <property type="project" value="UniProtKB-KW"/>
</dbReference>
<evidence type="ECO:0000259" key="7">
    <source>
        <dbReference type="PROSITE" id="PS51085"/>
    </source>
</evidence>
<dbReference type="SUPFAM" id="SSF63380">
    <property type="entry name" value="Riboflavin synthase domain-like"/>
    <property type="match status" value="1"/>
</dbReference>
<dbReference type="PANTHER" id="PTHR47354:SF1">
    <property type="entry name" value="CARNITINE MONOOXYGENASE REDUCTASE SUBUNIT"/>
    <property type="match status" value="1"/>
</dbReference>
<keyword evidence="4" id="KW-0560">Oxidoreductase</keyword>
<dbReference type="Gene3D" id="3.40.50.80">
    <property type="entry name" value="Nucleotide-binding domain of ferredoxin-NADP reductase (FNR) module"/>
    <property type="match status" value="1"/>
</dbReference>
<proteinExistence type="predicted"/>
<dbReference type="Pfam" id="PF00111">
    <property type="entry name" value="Fer2"/>
    <property type="match status" value="1"/>
</dbReference>
<feature type="domain" description="2Fe-2S ferredoxin-type" evidence="7">
    <location>
        <begin position="232"/>
        <end position="319"/>
    </location>
</feature>
<sequence>MAEWREVRIESVAQVAEGILDILLCPITEPPLVLAEPGAHIDVRLPNGLIRQYSIHQCHGAGGGYQLGIGLAVPSRGGSSFIHEHFKAGQTVEISAPRNHFGLDTNAPGYVFIAGGIGITPILSMIRWCEVHDKPWQLLYCARNRARAAYYQEIPADRVTLHLDDEHQGRPDLKAFIGQARPGEHLYCCGPAPLMDAVDDVARAVMPAQNIHFERFSAPVADVDSQRNGQDSSFTIALAQSGVEYTVPAQSSVLDVLEAAGVSMPYSCREGLCRTCECTVLEGEVDHRDYVLSDQERDSNQVMLLCVSRARSSKLVLDL</sequence>
<gene>
    <name evidence="9" type="ORF">TCK1_3383</name>
</gene>
<keyword evidence="3" id="KW-0479">Metal-binding</keyword>
<accession>A0AAE6V2V1</accession>